<keyword evidence="7" id="KW-0238">DNA-binding</keyword>
<name>A0AAN8AGN1_ELEMC</name>
<dbReference type="InterPro" id="IPR001650">
    <property type="entry name" value="Helicase_C-like"/>
</dbReference>
<comment type="caution">
    <text evidence="10">The sequence shown here is derived from an EMBL/GenBank/DDBJ whole genome shotgun (WGS) entry which is preliminary data.</text>
</comment>
<feature type="domain" description="Helicase C-terminal" evidence="9">
    <location>
        <begin position="1"/>
        <end position="102"/>
    </location>
</feature>
<reference evidence="10 11" key="2">
    <citation type="journal article" date="2023" name="Mol. Biol. Evol.">
        <title>Genomics of Secondarily Temperate Adaptation in the Only Non-Antarctic Icefish.</title>
        <authorList>
            <person name="Rivera-Colon A.G."/>
            <person name="Rayamajhi N."/>
            <person name="Minhas B.F."/>
            <person name="Madrigal G."/>
            <person name="Bilyk K.T."/>
            <person name="Yoon V."/>
            <person name="Hune M."/>
            <person name="Gregory S."/>
            <person name="Cheng C.H.C."/>
            <person name="Catchen J.M."/>
        </authorList>
    </citation>
    <scope>NUCLEOTIDE SEQUENCE [LARGE SCALE GENOMIC DNA]</scope>
    <source>
        <strain evidence="10">JMC-PN-2008</strain>
    </source>
</reference>
<dbReference type="Gene3D" id="3.40.50.300">
    <property type="entry name" value="P-loop containing nucleotide triphosphate hydrolases"/>
    <property type="match status" value="1"/>
</dbReference>
<dbReference type="Pfam" id="PF00271">
    <property type="entry name" value="Helicase_C"/>
    <property type="match status" value="1"/>
</dbReference>
<evidence type="ECO:0000256" key="2">
    <source>
        <dbReference type="ARBA" id="ARBA00007025"/>
    </source>
</evidence>
<evidence type="ECO:0000256" key="5">
    <source>
        <dbReference type="ARBA" id="ARBA00022806"/>
    </source>
</evidence>
<keyword evidence="11" id="KW-1185">Reference proteome</keyword>
<dbReference type="EMBL" id="JAUZQC010000015">
    <property type="protein sequence ID" value="KAK5859198.1"/>
    <property type="molecule type" value="Genomic_DNA"/>
</dbReference>
<evidence type="ECO:0000256" key="7">
    <source>
        <dbReference type="ARBA" id="ARBA00023125"/>
    </source>
</evidence>
<dbReference type="GO" id="GO:0005634">
    <property type="term" value="C:nucleus"/>
    <property type="evidence" value="ECO:0007669"/>
    <property type="project" value="UniProtKB-SubCell"/>
</dbReference>
<evidence type="ECO:0000313" key="10">
    <source>
        <dbReference type="EMBL" id="KAK5859198.1"/>
    </source>
</evidence>
<keyword evidence="8" id="KW-0539">Nucleus</keyword>
<dbReference type="GO" id="GO:0003677">
    <property type="term" value="F:DNA binding"/>
    <property type="evidence" value="ECO:0007669"/>
    <property type="project" value="UniProtKB-KW"/>
</dbReference>
<dbReference type="AlphaFoldDB" id="A0AAN8AGN1"/>
<evidence type="ECO:0000256" key="6">
    <source>
        <dbReference type="ARBA" id="ARBA00022840"/>
    </source>
</evidence>
<dbReference type="SUPFAM" id="SSF52540">
    <property type="entry name" value="P-loop containing nucleoside triphosphate hydrolases"/>
    <property type="match status" value="1"/>
</dbReference>
<dbReference type="InterPro" id="IPR058901">
    <property type="entry name" value="ATRX_C"/>
</dbReference>
<evidence type="ECO:0000256" key="3">
    <source>
        <dbReference type="ARBA" id="ARBA00022741"/>
    </source>
</evidence>
<dbReference type="InterPro" id="IPR027417">
    <property type="entry name" value="P-loop_NTPase"/>
</dbReference>
<dbReference type="InterPro" id="IPR049730">
    <property type="entry name" value="SNF2/RAD54-like_C"/>
</dbReference>
<organism evidence="10 11">
    <name type="scientific">Eleginops maclovinus</name>
    <name type="common">Patagonian blennie</name>
    <name type="synonym">Eleginus maclovinus</name>
    <dbReference type="NCBI Taxonomy" id="56733"/>
    <lineage>
        <taxon>Eukaryota</taxon>
        <taxon>Metazoa</taxon>
        <taxon>Chordata</taxon>
        <taxon>Craniata</taxon>
        <taxon>Vertebrata</taxon>
        <taxon>Euteleostomi</taxon>
        <taxon>Actinopterygii</taxon>
        <taxon>Neopterygii</taxon>
        <taxon>Teleostei</taxon>
        <taxon>Neoteleostei</taxon>
        <taxon>Acanthomorphata</taxon>
        <taxon>Eupercaria</taxon>
        <taxon>Perciformes</taxon>
        <taxon>Notothenioidei</taxon>
        <taxon>Eleginopidae</taxon>
        <taxon>Eleginops</taxon>
    </lineage>
</organism>
<evidence type="ECO:0000256" key="4">
    <source>
        <dbReference type="ARBA" id="ARBA00022801"/>
    </source>
</evidence>
<keyword evidence="3" id="KW-0547">Nucleotide-binding</keyword>
<dbReference type="GO" id="GO:0004386">
    <property type="term" value="F:helicase activity"/>
    <property type="evidence" value="ECO:0007669"/>
    <property type="project" value="UniProtKB-KW"/>
</dbReference>
<evidence type="ECO:0000313" key="11">
    <source>
        <dbReference type="Proteomes" id="UP001346869"/>
    </source>
</evidence>
<reference evidence="10 11" key="1">
    <citation type="journal article" date="2023" name="Genes (Basel)">
        <title>Chromosome-Level Genome Assembly and Circadian Gene Repertoire of the Patagonia Blennie Eleginops maclovinus-The Closest Ancestral Proxy of Antarctic Cryonotothenioids.</title>
        <authorList>
            <person name="Cheng C.C."/>
            <person name="Rivera-Colon A.G."/>
            <person name="Minhas B.F."/>
            <person name="Wilson L."/>
            <person name="Rayamajhi N."/>
            <person name="Vargas-Chacoff L."/>
            <person name="Catchen J.M."/>
        </authorList>
    </citation>
    <scope>NUCLEOTIDE SEQUENCE [LARGE SCALE GENOMIC DNA]</scope>
    <source>
        <strain evidence="10">JMC-PN-2008</strain>
    </source>
</reference>
<accession>A0AAN8AGN1</accession>
<gene>
    <name evidence="10" type="ORF">PBY51_003282</name>
</gene>
<comment type="subcellular location">
    <subcellularLocation>
        <location evidence="1">Nucleus</location>
    </subcellularLocation>
</comment>
<dbReference type="GO" id="GO:0005524">
    <property type="term" value="F:ATP binding"/>
    <property type="evidence" value="ECO:0007669"/>
    <property type="project" value="UniProtKB-KW"/>
</dbReference>
<keyword evidence="4" id="KW-0378">Hydrolase</keyword>
<keyword evidence="5" id="KW-0347">Helicase</keyword>
<sequence length="306" mass="35426">MKQISVNSGRLFLISTRAGSLGINLVAANRVIIFDASWNPSYDIQSIYRVYRFGQLKQVFVYRFLAQGTMEEKIYDRQVTKQSLSYRVVDQQQIERHFTLFELTELYTYEPDLLDHPNSKKSKRSTSVLPKDKVLTQLLQTSKGHIVSFHEHESLLDHKQEEELSEAERKDAWAEYEAESSTPAAAMTQDTLETKTNEQLVALLNKSRANVSVAFLNMQRMTSQTVEDYMSRVRLQYPQLPEAEIKNKAQVWKVFDKKERERRQALYHDNLTQQQTLTLSIRAILNSRRTQLMQATATTVTQPGLA</sequence>
<comment type="similarity">
    <text evidence="2">Belongs to the SNF2/RAD54 helicase family.</text>
</comment>
<dbReference type="Proteomes" id="UP001346869">
    <property type="component" value="Unassembled WGS sequence"/>
</dbReference>
<dbReference type="InterPro" id="IPR044574">
    <property type="entry name" value="ARIP4-like"/>
</dbReference>
<evidence type="ECO:0000256" key="1">
    <source>
        <dbReference type="ARBA" id="ARBA00004123"/>
    </source>
</evidence>
<dbReference type="PROSITE" id="PS51194">
    <property type="entry name" value="HELICASE_CTER"/>
    <property type="match status" value="1"/>
</dbReference>
<dbReference type="Pfam" id="PF26143">
    <property type="entry name" value="ATRX_C"/>
    <property type="match status" value="1"/>
</dbReference>
<evidence type="ECO:0000259" key="9">
    <source>
        <dbReference type="PROSITE" id="PS51194"/>
    </source>
</evidence>
<protein>
    <recommendedName>
        <fullName evidence="9">Helicase C-terminal domain-containing protein</fullName>
    </recommendedName>
</protein>
<dbReference type="CDD" id="cd18793">
    <property type="entry name" value="SF2_C_SNF"/>
    <property type="match status" value="1"/>
</dbReference>
<evidence type="ECO:0000256" key="8">
    <source>
        <dbReference type="ARBA" id="ARBA00023242"/>
    </source>
</evidence>
<keyword evidence="6" id="KW-0067">ATP-binding</keyword>
<dbReference type="GO" id="GO:0016887">
    <property type="term" value="F:ATP hydrolysis activity"/>
    <property type="evidence" value="ECO:0007669"/>
    <property type="project" value="InterPro"/>
</dbReference>
<dbReference type="PANTHER" id="PTHR45797">
    <property type="entry name" value="RAD54-LIKE"/>
    <property type="match status" value="1"/>
</dbReference>
<dbReference type="PANTHER" id="PTHR45797:SF3">
    <property type="entry name" value="TRANSCRIPTIONAL REGULATOR ATRX HOMOLOG"/>
    <property type="match status" value="1"/>
</dbReference>
<proteinExistence type="inferred from homology"/>